<dbReference type="EMBL" id="JAUSQZ010000001">
    <property type="protein sequence ID" value="MDP9830358.1"/>
    <property type="molecule type" value="Genomic_DNA"/>
</dbReference>
<accession>A0ABT9PCE5</accession>
<name>A0ABT9PCE5_9ACTN</name>
<dbReference type="Gene3D" id="3.40.50.720">
    <property type="entry name" value="NAD(P)-binding Rossmann-like Domain"/>
    <property type="match status" value="1"/>
</dbReference>
<evidence type="ECO:0000313" key="4">
    <source>
        <dbReference type="Proteomes" id="UP001235712"/>
    </source>
</evidence>
<gene>
    <name evidence="3" type="ORF">J2S57_006107</name>
</gene>
<dbReference type="PRINTS" id="PR00081">
    <property type="entry name" value="GDHRDH"/>
</dbReference>
<dbReference type="NCBIfam" id="NF004845">
    <property type="entry name" value="PRK06196.1"/>
    <property type="match status" value="1"/>
</dbReference>
<dbReference type="RefSeq" id="WP_307249430.1">
    <property type="nucleotide sequence ID" value="NZ_JAUSQZ010000001.1"/>
</dbReference>
<dbReference type="PANTHER" id="PTHR24320">
    <property type="entry name" value="RETINOL DEHYDROGENASE"/>
    <property type="match status" value="1"/>
</dbReference>
<keyword evidence="4" id="KW-1185">Reference proteome</keyword>
<comment type="similarity">
    <text evidence="1">Belongs to the short-chain dehydrogenases/reductases (SDR) family.</text>
</comment>
<comment type="caution">
    <text evidence="3">The sequence shown here is derived from an EMBL/GenBank/DDBJ whole genome shotgun (WGS) entry which is preliminary data.</text>
</comment>
<protein>
    <submittedName>
        <fullName evidence="3">NAD(P)-dependent dehydrogenase (Short-subunit alcohol dehydrogenase family)</fullName>
    </submittedName>
</protein>
<sequence>MVSYQRPIGSGFGANTTTAQVLEGLDLTGTTAIVTGGYSGIGLPTVRALAGAGATVVVPARRPQAAAGELGGVPGVEIAQLDLADLASVRTFAESFLADGRSLDLLVNNAGVMASPLTRVGPGWEAQFATNHLGHFALTALLWPALVRAGGARVISLSSVGHKASDIRWDDLQFHNSYDKWQAYGQAKTANVLFARHLDRLGEPAGVRAFSVFPGGIHTPLQRYLPKAEMVALGWIDEEGNDIYPWKSPDQGAATTVWAATSPRLEGMGGVYCEDVDVAVIADLATEEGHNRGVNPYAIDPESAQRLWVLSAGLTGTDIAG</sequence>
<dbReference type="SUPFAM" id="SSF51735">
    <property type="entry name" value="NAD(P)-binding Rossmann-fold domains"/>
    <property type="match status" value="1"/>
</dbReference>
<dbReference type="InterPro" id="IPR002347">
    <property type="entry name" value="SDR_fam"/>
</dbReference>
<evidence type="ECO:0000256" key="1">
    <source>
        <dbReference type="ARBA" id="ARBA00006484"/>
    </source>
</evidence>
<dbReference type="Pfam" id="PF00106">
    <property type="entry name" value="adh_short"/>
    <property type="match status" value="1"/>
</dbReference>
<evidence type="ECO:0000256" key="2">
    <source>
        <dbReference type="ARBA" id="ARBA00023002"/>
    </source>
</evidence>
<proteinExistence type="inferred from homology"/>
<reference evidence="3 4" key="1">
    <citation type="submission" date="2023-07" db="EMBL/GenBank/DDBJ databases">
        <title>Sequencing the genomes of 1000 actinobacteria strains.</title>
        <authorList>
            <person name="Klenk H.-P."/>
        </authorList>
    </citation>
    <scope>NUCLEOTIDE SEQUENCE [LARGE SCALE GENOMIC DNA]</scope>
    <source>
        <strain evidence="3 4">DSM 44388</strain>
    </source>
</reference>
<keyword evidence="2" id="KW-0560">Oxidoreductase</keyword>
<dbReference type="PANTHER" id="PTHR24320:SF148">
    <property type="entry name" value="NAD(P)-BINDING ROSSMANN-FOLD SUPERFAMILY PROTEIN"/>
    <property type="match status" value="1"/>
</dbReference>
<dbReference type="Proteomes" id="UP001235712">
    <property type="component" value="Unassembled WGS sequence"/>
</dbReference>
<organism evidence="3 4">
    <name type="scientific">Kineosporia succinea</name>
    <dbReference type="NCBI Taxonomy" id="84632"/>
    <lineage>
        <taxon>Bacteria</taxon>
        <taxon>Bacillati</taxon>
        <taxon>Actinomycetota</taxon>
        <taxon>Actinomycetes</taxon>
        <taxon>Kineosporiales</taxon>
        <taxon>Kineosporiaceae</taxon>
        <taxon>Kineosporia</taxon>
    </lineage>
</organism>
<dbReference type="InterPro" id="IPR036291">
    <property type="entry name" value="NAD(P)-bd_dom_sf"/>
</dbReference>
<evidence type="ECO:0000313" key="3">
    <source>
        <dbReference type="EMBL" id="MDP9830358.1"/>
    </source>
</evidence>